<dbReference type="Proteomes" id="UP000510821">
    <property type="component" value="Chromosome"/>
</dbReference>
<feature type="transmembrane region" description="Helical" evidence="1">
    <location>
        <begin position="66"/>
        <end position="89"/>
    </location>
</feature>
<dbReference type="EMBL" id="CP058998">
    <property type="protein sequence ID" value="QLJ53252.1"/>
    <property type="molecule type" value="Genomic_DNA"/>
</dbReference>
<sequence>MKKLLILVLLLACLTGIVYADISPFPVMLFAGVAFLVVLLLAFVGTVAVELVTSLLYLHFRKLSKWILLSAILSNIISVPLFWIFVVIVSWYVDYWIPVAVGEIMVFAFEATVIFLLNRKRMKLNDAVAMSLINNLASFLVGLGFFLLFRTAL</sequence>
<keyword evidence="1" id="KW-0812">Transmembrane</keyword>
<organism evidence="2 3">
    <name type="scientific">Fermentimicrarchaeum limneticum</name>
    <dbReference type="NCBI Taxonomy" id="2795018"/>
    <lineage>
        <taxon>Archaea</taxon>
        <taxon>Candidatus Micrarchaeota</taxon>
        <taxon>Candidatus Fermentimicrarchaeales</taxon>
        <taxon>Candidatus Fermentimicrarchaeaceae</taxon>
        <taxon>Candidatus Fermentimicrarchaeum</taxon>
    </lineage>
</organism>
<protein>
    <submittedName>
        <fullName evidence="2">Uncharacterized protein</fullName>
    </submittedName>
</protein>
<accession>A0A7D5XI87</accession>
<keyword evidence="1" id="KW-0472">Membrane</keyword>
<name>A0A7D5XI87_FERL1</name>
<proteinExistence type="predicted"/>
<dbReference type="KEGG" id="flt:Sv326_1077"/>
<evidence type="ECO:0000313" key="3">
    <source>
        <dbReference type="Proteomes" id="UP000510821"/>
    </source>
</evidence>
<evidence type="ECO:0000256" key="1">
    <source>
        <dbReference type="SAM" id="Phobius"/>
    </source>
</evidence>
<gene>
    <name evidence="2" type="ORF">Sv326_1077</name>
</gene>
<feature type="transmembrane region" description="Helical" evidence="1">
    <location>
        <begin position="129"/>
        <end position="149"/>
    </location>
</feature>
<feature type="transmembrane region" description="Helical" evidence="1">
    <location>
        <begin position="95"/>
        <end position="117"/>
    </location>
</feature>
<evidence type="ECO:0000313" key="2">
    <source>
        <dbReference type="EMBL" id="QLJ53252.1"/>
    </source>
</evidence>
<feature type="transmembrane region" description="Helical" evidence="1">
    <location>
        <begin position="30"/>
        <end position="59"/>
    </location>
</feature>
<reference evidence="3" key="1">
    <citation type="submission" date="2020-07" db="EMBL/GenBank/DDBJ databases">
        <title>Metabolic diversity and evolutionary history of the archaeal phylum ###Micrarchaeota### uncovered from a freshwater lake metagenome.</title>
        <authorList>
            <person name="Kadnikov V.V."/>
            <person name="Savvichev A.S."/>
            <person name="Mardanov A.V."/>
            <person name="Beletsky A.V."/>
            <person name="Chupakov A.V."/>
            <person name="Kokryatskaya N.M."/>
            <person name="Pimenov N.V."/>
            <person name="Ravin N.V."/>
        </authorList>
    </citation>
    <scope>NUCLEOTIDE SEQUENCE [LARGE SCALE GENOMIC DNA]</scope>
</reference>
<dbReference type="AlphaFoldDB" id="A0A7D5XI87"/>
<keyword evidence="1" id="KW-1133">Transmembrane helix</keyword>